<evidence type="ECO:0000256" key="6">
    <source>
        <dbReference type="ARBA" id="ARBA00022827"/>
    </source>
</evidence>
<evidence type="ECO:0000256" key="11">
    <source>
        <dbReference type="ARBA" id="ARBA00047599"/>
    </source>
</evidence>
<reference evidence="14 15" key="1">
    <citation type="submission" date="2024-09" db="EMBL/GenBank/DDBJ databases">
        <title>Chromosome-scale assembly of Riccia sorocarpa.</title>
        <authorList>
            <person name="Paukszto L."/>
        </authorList>
    </citation>
    <scope>NUCLEOTIDE SEQUENCE [LARGE SCALE GENOMIC DNA]</scope>
    <source>
        <strain evidence="14">LP-2024</strain>
        <tissue evidence="14">Aerial parts of the thallus</tissue>
    </source>
</reference>
<dbReference type="PANTHER" id="PTHR43706">
    <property type="entry name" value="NADH DEHYDROGENASE"/>
    <property type="match status" value="1"/>
</dbReference>
<keyword evidence="5" id="KW-0472">Membrane</keyword>
<evidence type="ECO:0000256" key="1">
    <source>
        <dbReference type="ARBA" id="ARBA00004137"/>
    </source>
</evidence>
<dbReference type="Pfam" id="PF07992">
    <property type="entry name" value="Pyr_redox_2"/>
    <property type="match status" value="1"/>
</dbReference>
<dbReference type="SUPFAM" id="SSF47473">
    <property type="entry name" value="EF-hand"/>
    <property type="match status" value="1"/>
</dbReference>
<evidence type="ECO:0000256" key="9">
    <source>
        <dbReference type="ARBA" id="ARBA00023002"/>
    </source>
</evidence>
<dbReference type="AlphaFoldDB" id="A0ABD3GTP3"/>
<dbReference type="Gene3D" id="3.50.50.100">
    <property type="match status" value="2"/>
</dbReference>
<dbReference type="Proteomes" id="UP001633002">
    <property type="component" value="Unassembled WGS sequence"/>
</dbReference>
<name>A0ABD3GTP3_9MARC</name>
<evidence type="ECO:0000256" key="12">
    <source>
        <dbReference type="ARBA" id="ARBA00049010"/>
    </source>
</evidence>
<evidence type="ECO:0000256" key="10">
    <source>
        <dbReference type="ARBA" id="ARBA00023027"/>
    </source>
</evidence>
<gene>
    <name evidence="14" type="ORF">R1sor_024902</name>
</gene>
<sequence>MRAGKFVASLLRRSWTRASHTPSSLQSLASPHQRTTQLTGQASRRLFSSRSDSEKFHHQQYKTTLIASAYSWWRKESYRPILVAVAAAGSLGSSLYVMLADSGLESKEPGVASNPKKKLVLLGTGWAGMSFLKDINTNIYDVQVVSPRNYFVFTPLIPNVTNGTVEARSIAEPIRRMCRNRKKDVKLYEAECLDIDHNNKRLLCRDVSEVTVKGKEEFIVDYDYLVVAVGALSNTFGIPGVEKYCHFLKELEDASRIRDTIVDCFETASLPNLTDEERKRVLSFVVVGGGPTGVEFAAELHDLVHQELAKLYPFLKDLVSLTVIEAVDHILNTFDARIQNYAEEKFRREGLNLKTNCQVKKVNDGEIVYLDQKTKKEESIPFGLVVWSTGLGTRPVVRELMQQTGQGSRKVLATDEWLRVKGCDSMYALGDCATVEQRKIMEDINRLFELADKDKSGTLTVEEFKEMMQWARKRYPQIDTFMKKKQLKDVRALVQSAEATHTTDETEVDLEGFKKAVAEIDSQLTRFPATAQVATQQGAYLARCFNRLPSEAEAPEGPRRVTGEGYHRFQPFRYKHLGSFVPLGGEEAAAELPGDWISIGRSTQWLWYSVYASAEYLAQDLLSNRMKNFGRFL</sequence>
<dbReference type="SUPFAM" id="SSF51905">
    <property type="entry name" value="FAD/NAD(P)-binding domain"/>
    <property type="match status" value="2"/>
</dbReference>
<keyword evidence="10" id="KW-0520">NAD</keyword>
<keyword evidence="5" id="KW-0496">Mitochondrion</keyword>
<keyword evidence="7" id="KW-0106">Calcium</keyword>
<comment type="similarity">
    <text evidence="2">Belongs to the NADH dehydrogenase family.</text>
</comment>
<dbReference type="PANTHER" id="PTHR43706:SF47">
    <property type="entry name" value="EXTERNAL NADH-UBIQUINONE OXIDOREDUCTASE 1, MITOCHONDRIAL-RELATED"/>
    <property type="match status" value="1"/>
</dbReference>
<dbReference type="PROSITE" id="PS00018">
    <property type="entry name" value="EF_HAND_1"/>
    <property type="match status" value="1"/>
</dbReference>
<evidence type="ECO:0000256" key="8">
    <source>
        <dbReference type="ARBA" id="ARBA00022946"/>
    </source>
</evidence>
<dbReference type="FunFam" id="3.50.50.100:FF:000002">
    <property type="entry name" value="External alternative NAD(P)H-ubiquinone oxidoreductase B1, mitochondrial"/>
    <property type="match status" value="1"/>
</dbReference>
<dbReference type="Pfam" id="PF00036">
    <property type="entry name" value="EF-hand_1"/>
    <property type="match status" value="1"/>
</dbReference>
<dbReference type="InterPro" id="IPR011992">
    <property type="entry name" value="EF-hand-dom_pair"/>
</dbReference>
<keyword evidence="15" id="KW-1185">Reference proteome</keyword>
<proteinExistence type="inferred from homology"/>
<comment type="subcellular location">
    <subcellularLocation>
        <location evidence="1">Mitochondrion inner membrane</location>
        <topology evidence="1">Peripheral membrane protein</topology>
        <orientation evidence="1">Intermembrane side</orientation>
    </subcellularLocation>
</comment>
<feature type="domain" description="EF-hand" evidence="13">
    <location>
        <begin position="439"/>
        <end position="474"/>
    </location>
</feature>
<organism evidence="14 15">
    <name type="scientific">Riccia sorocarpa</name>
    <dbReference type="NCBI Taxonomy" id="122646"/>
    <lineage>
        <taxon>Eukaryota</taxon>
        <taxon>Viridiplantae</taxon>
        <taxon>Streptophyta</taxon>
        <taxon>Embryophyta</taxon>
        <taxon>Marchantiophyta</taxon>
        <taxon>Marchantiopsida</taxon>
        <taxon>Marchantiidae</taxon>
        <taxon>Marchantiales</taxon>
        <taxon>Ricciaceae</taxon>
        <taxon>Riccia</taxon>
    </lineage>
</organism>
<evidence type="ECO:0000259" key="13">
    <source>
        <dbReference type="PROSITE" id="PS50222"/>
    </source>
</evidence>
<dbReference type="InterPro" id="IPR018247">
    <property type="entry name" value="EF_Hand_1_Ca_BS"/>
</dbReference>
<dbReference type="EC" id="1.6.5.9" evidence="3"/>
<dbReference type="SMART" id="SM00054">
    <property type="entry name" value="EFh"/>
    <property type="match status" value="1"/>
</dbReference>
<evidence type="ECO:0000313" key="15">
    <source>
        <dbReference type="Proteomes" id="UP001633002"/>
    </source>
</evidence>
<evidence type="ECO:0000256" key="5">
    <source>
        <dbReference type="ARBA" id="ARBA00022792"/>
    </source>
</evidence>
<dbReference type="PRINTS" id="PR00368">
    <property type="entry name" value="FADPNR"/>
</dbReference>
<protein>
    <recommendedName>
        <fullName evidence="3">NADH:ubiquinone reductase (non-electrogenic)</fullName>
        <ecNumber evidence="3">1.6.5.9</ecNumber>
    </recommendedName>
</protein>
<dbReference type="GO" id="GO:0050136">
    <property type="term" value="F:NADH dehydrogenase (quinone) (non-electrogenic) activity"/>
    <property type="evidence" value="ECO:0007669"/>
    <property type="project" value="UniProtKB-EC"/>
</dbReference>
<evidence type="ECO:0000256" key="4">
    <source>
        <dbReference type="ARBA" id="ARBA00022630"/>
    </source>
</evidence>
<dbReference type="InterPro" id="IPR045024">
    <property type="entry name" value="NDH-2"/>
</dbReference>
<evidence type="ECO:0000256" key="7">
    <source>
        <dbReference type="ARBA" id="ARBA00022837"/>
    </source>
</evidence>
<dbReference type="InterPro" id="IPR002048">
    <property type="entry name" value="EF_hand_dom"/>
</dbReference>
<keyword evidence="6" id="KW-0274">FAD</keyword>
<keyword evidence="5" id="KW-0999">Mitochondrion inner membrane</keyword>
<comment type="catalytic activity">
    <reaction evidence="12">
        <text>a ubiquinone + NADH + H(+) = a ubiquinol + NAD(+)</text>
        <dbReference type="Rhea" id="RHEA:23152"/>
        <dbReference type="Rhea" id="RHEA-COMP:9565"/>
        <dbReference type="Rhea" id="RHEA-COMP:9566"/>
        <dbReference type="ChEBI" id="CHEBI:15378"/>
        <dbReference type="ChEBI" id="CHEBI:16389"/>
        <dbReference type="ChEBI" id="CHEBI:17976"/>
        <dbReference type="ChEBI" id="CHEBI:57540"/>
        <dbReference type="ChEBI" id="CHEBI:57945"/>
    </reaction>
</comment>
<evidence type="ECO:0000256" key="3">
    <source>
        <dbReference type="ARBA" id="ARBA00012637"/>
    </source>
</evidence>
<comment type="caution">
    <text evidence="14">The sequence shown here is derived from an EMBL/GenBank/DDBJ whole genome shotgun (WGS) entry which is preliminary data.</text>
</comment>
<dbReference type="EMBL" id="JBJQOH010000007">
    <property type="protein sequence ID" value="KAL3681946.1"/>
    <property type="molecule type" value="Genomic_DNA"/>
</dbReference>
<evidence type="ECO:0000256" key="2">
    <source>
        <dbReference type="ARBA" id="ARBA00005272"/>
    </source>
</evidence>
<keyword evidence="8" id="KW-0809">Transit peptide</keyword>
<keyword evidence="9" id="KW-0560">Oxidoreductase</keyword>
<dbReference type="GO" id="GO:0005743">
    <property type="term" value="C:mitochondrial inner membrane"/>
    <property type="evidence" value="ECO:0007669"/>
    <property type="project" value="UniProtKB-SubCell"/>
</dbReference>
<keyword evidence="4" id="KW-0285">Flavoprotein</keyword>
<dbReference type="InterPro" id="IPR036188">
    <property type="entry name" value="FAD/NAD-bd_sf"/>
</dbReference>
<dbReference type="InterPro" id="IPR023753">
    <property type="entry name" value="FAD/NAD-binding_dom"/>
</dbReference>
<dbReference type="PROSITE" id="PS50222">
    <property type="entry name" value="EF_HAND_2"/>
    <property type="match status" value="1"/>
</dbReference>
<accession>A0ABD3GTP3</accession>
<evidence type="ECO:0000313" key="14">
    <source>
        <dbReference type="EMBL" id="KAL3681946.1"/>
    </source>
</evidence>
<dbReference type="CDD" id="cd00051">
    <property type="entry name" value="EFh"/>
    <property type="match status" value="1"/>
</dbReference>
<comment type="catalytic activity">
    <reaction evidence="11">
        <text>a quinone + NADH + H(+) = a quinol + NAD(+)</text>
        <dbReference type="Rhea" id="RHEA:46160"/>
        <dbReference type="ChEBI" id="CHEBI:15378"/>
        <dbReference type="ChEBI" id="CHEBI:24646"/>
        <dbReference type="ChEBI" id="CHEBI:57540"/>
        <dbReference type="ChEBI" id="CHEBI:57945"/>
        <dbReference type="ChEBI" id="CHEBI:132124"/>
        <dbReference type="EC" id="1.6.5.9"/>
    </reaction>
</comment>